<evidence type="ECO:0000259" key="7">
    <source>
        <dbReference type="PROSITE" id="PS50035"/>
    </source>
</evidence>
<evidence type="ECO:0000256" key="4">
    <source>
        <dbReference type="ARBA" id="ARBA00022801"/>
    </source>
</evidence>
<dbReference type="KEGG" id="cpi:Cpin_3474"/>
<dbReference type="EC" id="3.1.4.4" evidence="3"/>
<dbReference type="InterPro" id="IPR051406">
    <property type="entry name" value="PLD_domain"/>
</dbReference>
<dbReference type="EMBL" id="CP001699">
    <property type="protein sequence ID" value="ACU60941.1"/>
    <property type="molecule type" value="Genomic_DNA"/>
</dbReference>
<keyword evidence="5" id="KW-0442">Lipid degradation</keyword>
<dbReference type="RefSeq" id="WP_012791117.1">
    <property type="nucleotide sequence ID" value="NC_013132.1"/>
</dbReference>
<dbReference type="CDD" id="cd09128">
    <property type="entry name" value="PLDc_unchar1_2"/>
    <property type="match status" value="1"/>
</dbReference>
<dbReference type="GO" id="GO:0004630">
    <property type="term" value="F:phospholipase D activity"/>
    <property type="evidence" value="ECO:0007669"/>
    <property type="project" value="UniProtKB-EC"/>
</dbReference>
<evidence type="ECO:0000256" key="5">
    <source>
        <dbReference type="ARBA" id="ARBA00022963"/>
    </source>
</evidence>
<keyword evidence="6" id="KW-0443">Lipid metabolism</keyword>
<evidence type="ECO:0000256" key="3">
    <source>
        <dbReference type="ARBA" id="ARBA00012027"/>
    </source>
</evidence>
<organism evidence="8 9">
    <name type="scientific">Chitinophaga pinensis (strain ATCC 43595 / DSM 2588 / LMG 13176 / NBRC 15968 / NCIMB 11800 / UQM 2034)</name>
    <dbReference type="NCBI Taxonomy" id="485918"/>
    <lineage>
        <taxon>Bacteria</taxon>
        <taxon>Pseudomonadati</taxon>
        <taxon>Bacteroidota</taxon>
        <taxon>Chitinophagia</taxon>
        <taxon>Chitinophagales</taxon>
        <taxon>Chitinophagaceae</taxon>
        <taxon>Chitinophaga</taxon>
    </lineage>
</organism>
<dbReference type="Pfam" id="PF13091">
    <property type="entry name" value="PLDc_2"/>
    <property type="match status" value="1"/>
</dbReference>
<comment type="catalytic activity">
    <reaction evidence="1">
        <text>a 1,2-diacyl-sn-glycero-3-phosphocholine + H2O = a 1,2-diacyl-sn-glycero-3-phosphate + choline + H(+)</text>
        <dbReference type="Rhea" id="RHEA:14445"/>
        <dbReference type="ChEBI" id="CHEBI:15354"/>
        <dbReference type="ChEBI" id="CHEBI:15377"/>
        <dbReference type="ChEBI" id="CHEBI:15378"/>
        <dbReference type="ChEBI" id="CHEBI:57643"/>
        <dbReference type="ChEBI" id="CHEBI:58608"/>
        <dbReference type="EC" id="3.1.4.4"/>
    </reaction>
</comment>
<dbReference type="Gene3D" id="3.30.870.10">
    <property type="entry name" value="Endonuclease Chain A"/>
    <property type="match status" value="2"/>
</dbReference>
<evidence type="ECO:0000256" key="6">
    <source>
        <dbReference type="ARBA" id="ARBA00023098"/>
    </source>
</evidence>
<dbReference type="PANTHER" id="PTHR43856">
    <property type="entry name" value="CARDIOLIPIN HYDROLASE"/>
    <property type="match status" value="1"/>
</dbReference>
<evidence type="ECO:0000313" key="9">
    <source>
        <dbReference type="Proteomes" id="UP000002215"/>
    </source>
</evidence>
<dbReference type="OrthoDB" id="9770276at2"/>
<name>A0A979G554_CHIPD</name>
<dbReference type="SUPFAM" id="SSF56024">
    <property type="entry name" value="Phospholipase D/nuclease"/>
    <property type="match status" value="2"/>
</dbReference>
<dbReference type="AlphaFoldDB" id="A0A979G554"/>
<dbReference type="GO" id="GO:0016891">
    <property type="term" value="F:RNA endonuclease activity producing 5'-phosphomonoesters, hydrolytic mechanism"/>
    <property type="evidence" value="ECO:0007669"/>
    <property type="project" value="TreeGrafter"/>
</dbReference>
<feature type="domain" description="PLD phosphodiesterase" evidence="7">
    <location>
        <begin position="483"/>
        <end position="510"/>
    </location>
</feature>
<accession>A0A979G554</accession>
<dbReference type="Proteomes" id="UP000002215">
    <property type="component" value="Chromosome"/>
</dbReference>
<comment type="similarity">
    <text evidence="2">Belongs to the phospholipase D family.</text>
</comment>
<dbReference type="PROSITE" id="PS50035">
    <property type="entry name" value="PLD"/>
    <property type="match status" value="1"/>
</dbReference>
<dbReference type="CDD" id="cd00138">
    <property type="entry name" value="PLDc_SF"/>
    <property type="match status" value="1"/>
</dbReference>
<dbReference type="GO" id="GO:0006793">
    <property type="term" value="P:phosphorus metabolic process"/>
    <property type="evidence" value="ECO:0007669"/>
    <property type="project" value="UniProtKB-ARBA"/>
</dbReference>
<dbReference type="SMART" id="SM00155">
    <property type="entry name" value="PLDc"/>
    <property type="match status" value="2"/>
</dbReference>
<dbReference type="PANTHER" id="PTHR43856:SF1">
    <property type="entry name" value="MITOCHONDRIAL CARDIOLIPIN HYDROLASE"/>
    <property type="match status" value="1"/>
</dbReference>
<gene>
    <name evidence="8" type="ordered locus">Cpin_3474</name>
</gene>
<keyword evidence="4" id="KW-0378">Hydrolase</keyword>
<evidence type="ECO:0000313" key="8">
    <source>
        <dbReference type="EMBL" id="ACU60941.1"/>
    </source>
</evidence>
<evidence type="ECO:0000256" key="2">
    <source>
        <dbReference type="ARBA" id="ARBA00008664"/>
    </source>
</evidence>
<protein>
    <recommendedName>
        <fullName evidence="3">phospholipase D</fullName>
        <ecNumber evidence="3">3.1.4.4</ecNumber>
    </recommendedName>
</protein>
<reference evidence="8 9" key="2">
    <citation type="journal article" date="2010" name="Stand. Genomic Sci.">
        <title>Complete genome sequence of Chitinophaga pinensis type strain (UQM 2034).</title>
        <authorList>
            <person name="Glavina Del Rio T."/>
            <person name="Abt B."/>
            <person name="Spring S."/>
            <person name="Lapidus A."/>
            <person name="Nolan M."/>
            <person name="Tice H."/>
            <person name="Copeland A."/>
            <person name="Cheng J.F."/>
            <person name="Chen F."/>
            <person name="Bruce D."/>
            <person name="Goodwin L."/>
            <person name="Pitluck S."/>
            <person name="Ivanova N."/>
            <person name="Mavromatis K."/>
            <person name="Mikhailova N."/>
            <person name="Pati A."/>
            <person name="Chen A."/>
            <person name="Palaniappan K."/>
            <person name="Land M."/>
            <person name="Hauser L."/>
            <person name="Chang Y.J."/>
            <person name="Jeffries C.D."/>
            <person name="Chain P."/>
            <person name="Saunders E."/>
            <person name="Detter J.C."/>
            <person name="Brettin T."/>
            <person name="Rohde M."/>
            <person name="Goker M."/>
            <person name="Bristow J."/>
            <person name="Eisen J.A."/>
            <person name="Markowitz V."/>
            <person name="Hugenholtz P."/>
            <person name="Kyrpides N.C."/>
            <person name="Klenk H.P."/>
            <person name="Lucas S."/>
        </authorList>
    </citation>
    <scope>NUCLEOTIDE SEQUENCE [LARGE SCALE GENOMIC DNA]</scope>
    <source>
        <strain evidence="9">ATCC 43595 / DSM 2588 / LMG 13176 / NBRC 15968 / NCIMB 11800 / UQM 2034</strain>
    </source>
</reference>
<sequence length="577" mass="63819">MNSYKGIIRIKDNKALLDAGGIMVELDADPATFAPYNGCMVTINGNQQGDVVQQATLATTAELAPAGENGHTSLPAVITAIKTHPELAAIPGLVGLRPGFSENPDAPDLPVIVAVYHPGQKPETMPASIDHIKIEQRMATVQEQISGLLPLSVWEDTAAVAEAAAPAIAYTPPPEDRVKLEEMEVNNITCHVGPDSGWYTLKPFLEGTTERLTVAMYEFYAEHIIKTVTKLGEDTTAELNMILQVSTNDETIEETLRESWGDRLTFVRASVSGPNRIFNNSYHTKVAVRDSNAFWLSSGNWSPNSQPDVVPGADQFPYRKGNREWHVIIEDAPLAVMYEEFIRYDMEQAAQVGAPEAAPIMPDLLIPASFLEQEAGVIQPFPFEAQTFASSGTPVKVKPLMSPDNYAEELLTLIESATKSLYLQFSYIRQPSKEVFDHIIDAIAQKMKEGIDVRVLVSSNQNADHSDLLIAKRGWKRSMFRKQSAKMHNKGVLVDGKIAVVGSNNWSTDGTQYNRDTSLVFYSRPIAQYFTKVFLFDWDNLSSPIARQEEIQPVLAPESGPTPLGMIRIPWQAWFDE</sequence>
<dbReference type="InterPro" id="IPR025202">
    <property type="entry name" value="PLD-like_dom"/>
</dbReference>
<proteinExistence type="inferred from homology"/>
<reference evidence="9" key="1">
    <citation type="submission" date="2009-08" db="EMBL/GenBank/DDBJ databases">
        <title>The complete genome of Chitinophaga pinensis DSM 2588.</title>
        <authorList>
            <consortium name="US DOE Joint Genome Institute (JGI-PGF)"/>
            <person name="Lucas S."/>
            <person name="Copeland A."/>
            <person name="Lapidus A."/>
            <person name="Glavina del Rio T."/>
            <person name="Dalin E."/>
            <person name="Tice H."/>
            <person name="Bruce D."/>
            <person name="Goodwin L."/>
            <person name="Pitluck S."/>
            <person name="Kyrpides N."/>
            <person name="Mavromatis K."/>
            <person name="Ivanova N."/>
            <person name="Mikhailova N."/>
            <person name="Sims D."/>
            <person name="Meinche L."/>
            <person name="Brettin T."/>
            <person name="Detter J.C."/>
            <person name="Han C."/>
            <person name="Larimer F."/>
            <person name="Land M."/>
            <person name="Hauser L."/>
            <person name="Markowitz V."/>
            <person name="Cheng J.-F."/>
            <person name="Hugenholtz P."/>
            <person name="Woyke T."/>
            <person name="Wu D."/>
            <person name="Spring S."/>
            <person name="Klenk H.-P."/>
            <person name="Eisen J.A."/>
        </authorList>
    </citation>
    <scope>NUCLEOTIDE SEQUENCE [LARGE SCALE GENOMIC DNA]</scope>
    <source>
        <strain evidence="9">ATCC 43595 / DSM 2588 / LMG 13176 / NBRC 15968 / NCIMB 11800 / UQM 2034</strain>
    </source>
</reference>
<evidence type="ECO:0000256" key="1">
    <source>
        <dbReference type="ARBA" id="ARBA00000798"/>
    </source>
</evidence>
<dbReference type="InterPro" id="IPR001736">
    <property type="entry name" value="PLipase_D/transphosphatidylase"/>
</dbReference>
<dbReference type="GO" id="GO:0016042">
    <property type="term" value="P:lipid catabolic process"/>
    <property type="evidence" value="ECO:0007669"/>
    <property type="project" value="UniProtKB-KW"/>
</dbReference>